<dbReference type="Proteomes" id="UP000289340">
    <property type="component" value="Chromosome 12"/>
</dbReference>
<dbReference type="PANTHER" id="PTHR31175">
    <property type="entry name" value="AUXIN-RESPONSIVE FAMILY PROTEIN"/>
    <property type="match status" value="1"/>
</dbReference>
<comment type="similarity">
    <text evidence="1">Belongs to the ARG7 family.</text>
</comment>
<dbReference type="InterPro" id="IPR003676">
    <property type="entry name" value="SAUR_fam"/>
</dbReference>
<accession>A0A445HJH0</accession>
<dbReference type="PANTHER" id="PTHR31175:SF104">
    <property type="entry name" value="SAUR-LIKE AUXIN-RESPONSIVE FAMILY PROTEIN"/>
    <property type="match status" value="1"/>
</dbReference>
<comment type="caution">
    <text evidence="2">The sequence shown here is derived from an EMBL/GenBank/DDBJ whole genome shotgun (WGS) entry which is preliminary data.</text>
</comment>
<gene>
    <name evidence="2" type="ORF">D0Y65_033146</name>
</gene>
<dbReference type="EMBL" id="QZWG01000012">
    <property type="protein sequence ID" value="RZB73888.1"/>
    <property type="molecule type" value="Genomic_DNA"/>
</dbReference>
<feature type="non-terminal residue" evidence="2">
    <location>
        <position position="1"/>
    </location>
</feature>
<evidence type="ECO:0000256" key="1">
    <source>
        <dbReference type="ARBA" id="ARBA00006974"/>
    </source>
</evidence>
<keyword evidence="3" id="KW-1185">Reference proteome</keyword>
<dbReference type="Pfam" id="PF02519">
    <property type="entry name" value="Auxin_inducible"/>
    <property type="match status" value="1"/>
</dbReference>
<dbReference type="GO" id="GO:0009733">
    <property type="term" value="P:response to auxin"/>
    <property type="evidence" value="ECO:0007669"/>
    <property type="project" value="InterPro"/>
</dbReference>
<reference evidence="2 3" key="1">
    <citation type="submission" date="2018-09" db="EMBL/GenBank/DDBJ databases">
        <title>A high-quality reference genome of wild soybean provides a powerful tool to mine soybean genomes.</title>
        <authorList>
            <person name="Xie M."/>
            <person name="Chung C.Y.L."/>
            <person name="Li M.-W."/>
            <person name="Wong F.-L."/>
            <person name="Chan T.-F."/>
            <person name="Lam H.-M."/>
        </authorList>
    </citation>
    <scope>NUCLEOTIDE SEQUENCE [LARGE SCALE GENOMIC DNA]</scope>
    <source>
        <strain evidence="3">cv. W05</strain>
        <tissue evidence="2">Hypocotyl of etiolated seedlings</tissue>
    </source>
</reference>
<proteinExistence type="inferred from homology"/>
<dbReference type="AlphaFoldDB" id="A0A445HJH0"/>
<organism evidence="2 3">
    <name type="scientific">Glycine soja</name>
    <name type="common">Wild soybean</name>
    <dbReference type="NCBI Taxonomy" id="3848"/>
    <lineage>
        <taxon>Eukaryota</taxon>
        <taxon>Viridiplantae</taxon>
        <taxon>Streptophyta</taxon>
        <taxon>Embryophyta</taxon>
        <taxon>Tracheophyta</taxon>
        <taxon>Spermatophyta</taxon>
        <taxon>Magnoliopsida</taxon>
        <taxon>eudicotyledons</taxon>
        <taxon>Gunneridae</taxon>
        <taxon>Pentapetalae</taxon>
        <taxon>rosids</taxon>
        <taxon>fabids</taxon>
        <taxon>Fabales</taxon>
        <taxon>Fabaceae</taxon>
        <taxon>Papilionoideae</taxon>
        <taxon>50 kb inversion clade</taxon>
        <taxon>NPAAA clade</taxon>
        <taxon>indigoferoid/millettioid clade</taxon>
        <taxon>Phaseoleae</taxon>
        <taxon>Glycine</taxon>
        <taxon>Glycine subgen. Soja</taxon>
    </lineage>
</organism>
<name>A0A445HJH0_GLYSO</name>
<sequence length="225" mass="25970">GWGNDCLLVHEWEFRNKVYNSHPICQGWSKKSLSYAGKLELIKAVIQGIVNFWMGIFPLPQSVLDRINASCRNFLWDKADIGKNKPLVAWKSLQVWAHIRDLAPFRRRFTFLQRITDSLIRDRSISANKGHLLVYIPLKYLSTNVFRELLNWYEEEFGLPSNGPITLPCDSVLLDYVILLFRERVPEQVEKALITSMIACHHEASSSSSSLSLRQSNEPMIIYGF</sequence>
<protein>
    <submittedName>
        <fullName evidence="2">Auxin-responsive protein SAUR36</fullName>
    </submittedName>
</protein>
<evidence type="ECO:0000313" key="2">
    <source>
        <dbReference type="EMBL" id="RZB73888.1"/>
    </source>
</evidence>
<evidence type="ECO:0000313" key="3">
    <source>
        <dbReference type="Proteomes" id="UP000289340"/>
    </source>
</evidence>